<dbReference type="EMBL" id="NESQ01000165">
    <property type="protein sequence ID" value="PUU77039.1"/>
    <property type="molecule type" value="Genomic_DNA"/>
</dbReference>
<dbReference type="PANTHER" id="PTHR12121">
    <property type="entry name" value="CARBON CATABOLITE REPRESSOR PROTEIN 4"/>
    <property type="match status" value="1"/>
</dbReference>
<dbReference type="GO" id="GO:0000175">
    <property type="term" value="F:3'-5'-RNA exonuclease activity"/>
    <property type="evidence" value="ECO:0007669"/>
    <property type="project" value="TreeGrafter"/>
</dbReference>
<dbReference type="GO" id="GO:0004519">
    <property type="term" value="F:endonuclease activity"/>
    <property type="evidence" value="ECO:0007669"/>
    <property type="project" value="UniProtKB-KW"/>
</dbReference>
<keyword evidence="2" id="KW-0378">Hydrolase</keyword>
<feature type="domain" description="Endonuclease/exonuclease/phosphatase" evidence="1">
    <location>
        <begin position="35"/>
        <end position="282"/>
    </location>
</feature>
<reference evidence="2 3" key="1">
    <citation type="submission" date="2017-04" db="EMBL/GenBank/DDBJ databases">
        <title>Draft genome sequence of Tuber borchii Vittad., a whitish edible truffle.</title>
        <authorList>
            <consortium name="DOE Joint Genome Institute"/>
            <person name="Murat C."/>
            <person name="Kuo A."/>
            <person name="Barry K.W."/>
            <person name="Clum A."/>
            <person name="Dockter R.B."/>
            <person name="Fauchery L."/>
            <person name="Iotti M."/>
            <person name="Kohler A."/>
            <person name="Labutti K."/>
            <person name="Lindquist E.A."/>
            <person name="Lipzen A."/>
            <person name="Ohm R.A."/>
            <person name="Wang M."/>
            <person name="Grigoriev I.V."/>
            <person name="Zambonelli A."/>
            <person name="Martin F.M."/>
        </authorList>
    </citation>
    <scope>NUCLEOTIDE SEQUENCE [LARGE SCALE GENOMIC DNA]</scope>
    <source>
        <strain evidence="2 3">Tbo3840</strain>
    </source>
</reference>
<protein>
    <submittedName>
        <fullName evidence="2">Endonuclease/exonuclease/phosphatase</fullName>
    </submittedName>
</protein>
<accession>A0A2T6ZNG6</accession>
<dbReference type="AlphaFoldDB" id="A0A2T6ZNG6"/>
<evidence type="ECO:0000313" key="2">
    <source>
        <dbReference type="EMBL" id="PUU77039.1"/>
    </source>
</evidence>
<dbReference type="PANTHER" id="PTHR12121:SF36">
    <property type="entry name" value="ENDONUCLEASE_EXONUCLEASE_PHOSPHATASE DOMAIN-CONTAINING PROTEIN"/>
    <property type="match status" value="1"/>
</dbReference>
<dbReference type="SUPFAM" id="SSF56219">
    <property type="entry name" value="DNase I-like"/>
    <property type="match status" value="1"/>
</dbReference>
<comment type="caution">
    <text evidence="2">The sequence shown here is derived from an EMBL/GenBank/DDBJ whole genome shotgun (WGS) entry which is preliminary data.</text>
</comment>
<keyword evidence="2" id="KW-0540">Nuclease</keyword>
<dbReference type="Gene3D" id="3.60.10.10">
    <property type="entry name" value="Endonuclease/exonuclease/phosphatase"/>
    <property type="match status" value="1"/>
</dbReference>
<evidence type="ECO:0000259" key="1">
    <source>
        <dbReference type="Pfam" id="PF03372"/>
    </source>
</evidence>
<organism evidence="2 3">
    <name type="scientific">Tuber borchii</name>
    <name type="common">White truffle</name>
    <dbReference type="NCBI Taxonomy" id="42251"/>
    <lineage>
        <taxon>Eukaryota</taxon>
        <taxon>Fungi</taxon>
        <taxon>Dikarya</taxon>
        <taxon>Ascomycota</taxon>
        <taxon>Pezizomycotina</taxon>
        <taxon>Pezizomycetes</taxon>
        <taxon>Pezizales</taxon>
        <taxon>Tuberaceae</taxon>
        <taxon>Tuber</taxon>
    </lineage>
</organism>
<proteinExistence type="predicted"/>
<sequence>MKQTNTPLPLRLYTHNIRYATTHPFPHESPWPTRLPRIVSSIIYTQHQHPSTLLCLQEVLHTQLLSILSLLPRSYSYIGHARDDGHEAGEYSPVIYDTAVWHLDQWRSKWLSQTPGRPSKGWDAACIRILTVGYFTHRESGRQVVVLNTHLDDQGTIARRESARMIVEEVRGILGEGEGGGEGEGRGVILAGDMNSPEGDDAYRVLTAPGSLLRDARADVPPEKRYGHQNTFSGFGNEGVVPQRIDFVFAAEEEGGREASWKITNYSVLENKFDDGIYSSDHRPVVVDLFLS</sequence>
<evidence type="ECO:0000313" key="3">
    <source>
        <dbReference type="Proteomes" id="UP000244722"/>
    </source>
</evidence>
<dbReference type="Proteomes" id="UP000244722">
    <property type="component" value="Unassembled WGS sequence"/>
</dbReference>
<keyword evidence="2" id="KW-0255">Endonuclease</keyword>
<dbReference type="STRING" id="42251.A0A2T6ZNG6"/>
<keyword evidence="2" id="KW-0269">Exonuclease</keyword>
<dbReference type="InterPro" id="IPR036691">
    <property type="entry name" value="Endo/exonu/phosph_ase_sf"/>
</dbReference>
<dbReference type="CDD" id="cd09083">
    <property type="entry name" value="EEP-1"/>
    <property type="match status" value="1"/>
</dbReference>
<dbReference type="Pfam" id="PF03372">
    <property type="entry name" value="Exo_endo_phos"/>
    <property type="match status" value="1"/>
</dbReference>
<dbReference type="OrthoDB" id="276515at2759"/>
<dbReference type="InterPro" id="IPR050410">
    <property type="entry name" value="CCR4/nocturin_mRNA_transcr"/>
</dbReference>
<dbReference type="InterPro" id="IPR005135">
    <property type="entry name" value="Endo/exonuclease/phosphatase"/>
</dbReference>
<keyword evidence="3" id="KW-1185">Reference proteome</keyword>
<name>A0A2T6ZNG6_TUBBO</name>
<gene>
    <name evidence="2" type="ORF">B9Z19DRAFT_1102050</name>
</gene>